<accession>A0A5B1CJ19</accession>
<dbReference type="Proteomes" id="UP000322699">
    <property type="component" value="Unassembled WGS sequence"/>
</dbReference>
<evidence type="ECO:0000256" key="1">
    <source>
        <dbReference type="SAM" id="MobiDB-lite"/>
    </source>
</evidence>
<keyword evidence="3" id="KW-1185">Reference proteome</keyword>
<feature type="region of interest" description="Disordered" evidence="1">
    <location>
        <begin position="70"/>
        <end position="89"/>
    </location>
</feature>
<dbReference type="OrthoDB" id="267234at2"/>
<comment type="caution">
    <text evidence="2">The sequence shown here is derived from an EMBL/GenBank/DDBJ whole genome shotgun (WGS) entry which is preliminary data.</text>
</comment>
<name>A0A5B1CJ19_9BACT</name>
<reference evidence="2 3" key="1">
    <citation type="submission" date="2019-08" db="EMBL/GenBank/DDBJ databases">
        <title>Deep-cultivation of Planctomycetes and their phenomic and genomic characterization uncovers novel biology.</title>
        <authorList>
            <person name="Wiegand S."/>
            <person name="Jogler M."/>
            <person name="Boedeker C."/>
            <person name="Pinto D."/>
            <person name="Vollmers J."/>
            <person name="Rivas-Marin E."/>
            <person name="Kohn T."/>
            <person name="Peeters S.H."/>
            <person name="Heuer A."/>
            <person name="Rast P."/>
            <person name="Oberbeckmann S."/>
            <person name="Bunk B."/>
            <person name="Jeske O."/>
            <person name="Meyerdierks A."/>
            <person name="Storesund J.E."/>
            <person name="Kallscheuer N."/>
            <person name="Luecker S."/>
            <person name="Lage O.M."/>
            <person name="Pohl T."/>
            <person name="Merkel B.J."/>
            <person name="Hornburger P."/>
            <person name="Mueller R.-W."/>
            <person name="Bruemmer F."/>
            <person name="Labrenz M."/>
            <person name="Spormann A.M."/>
            <person name="Op Den Camp H."/>
            <person name="Overmann J."/>
            <person name="Amann R."/>
            <person name="Jetten M.S.M."/>
            <person name="Mascher T."/>
            <person name="Medema M.H."/>
            <person name="Devos D.P."/>
            <person name="Kaster A.-K."/>
            <person name="Ovreas L."/>
            <person name="Rohde M."/>
            <person name="Galperin M.Y."/>
            <person name="Jogler C."/>
        </authorList>
    </citation>
    <scope>NUCLEOTIDE SEQUENCE [LARGE SCALE GENOMIC DNA]</scope>
    <source>
        <strain evidence="2 3">LF1</strain>
    </source>
</reference>
<dbReference type="AlphaFoldDB" id="A0A5B1CJ19"/>
<protein>
    <submittedName>
        <fullName evidence="2">Uncharacterized protein</fullName>
    </submittedName>
</protein>
<organism evidence="2 3">
    <name type="scientific">Rubripirellula obstinata</name>
    <dbReference type="NCBI Taxonomy" id="406547"/>
    <lineage>
        <taxon>Bacteria</taxon>
        <taxon>Pseudomonadati</taxon>
        <taxon>Planctomycetota</taxon>
        <taxon>Planctomycetia</taxon>
        <taxon>Pirellulales</taxon>
        <taxon>Pirellulaceae</taxon>
        <taxon>Rubripirellula</taxon>
    </lineage>
</organism>
<proteinExistence type="predicted"/>
<dbReference type="EMBL" id="VRLW01000001">
    <property type="protein sequence ID" value="KAA1259433.1"/>
    <property type="molecule type" value="Genomic_DNA"/>
</dbReference>
<sequence length="162" mass="18545">MPSSNVRNIESLESFHAGMIRLSSEWQKTVDEIRMLVQRAEEHFTHARPAYWRQQERIADRELTEAKNDLSVKRSSVRPQDRPAASEAVKRVRVAEARKRLCEEKKRDAKKCSLEISRQCDNLLGPVADLAQHCDVLLPTAAKELRGLITQLKLYAGEGERP</sequence>
<gene>
    <name evidence="2" type="ORF">LF1_19650</name>
</gene>
<dbReference type="RefSeq" id="WP_149752706.1">
    <property type="nucleotide sequence ID" value="NZ_LWSK01000056.1"/>
</dbReference>
<evidence type="ECO:0000313" key="2">
    <source>
        <dbReference type="EMBL" id="KAA1259433.1"/>
    </source>
</evidence>
<evidence type="ECO:0000313" key="3">
    <source>
        <dbReference type="Proteomes" id="UP000322699"/>
    </source>
</evidence>